<feature type="non-terminal residue" evidence="2">
    <location>
        <position position="1"/>
    </location>
</feature>
<accession>A0A0A9WT84</accession>
<name>A0A0A9WT84_LYGHE</name>
<gene>
    <name evidence="2" type="ORF">CM83_355</name>
</gene>
<feature type="region of interest" description="Disordered" evidence="1">
    <location>
        <begin position="22"/>
        <end position="79"/>
    </location>
</feature>
<feature type="compositionally biased region" description="Low complexity" evidence="1">
    <location>
        <begin position="49"/>
        <end position="63"/>
    </location>
</feature>
<reference evidence="2" key="2">
    <citation type="submission" date="2014-07" db="EMBL/GenBank/DDBJ databases">
        <authorList>
            <person name="Hull J."/>
        </authorList>
    </citation>
    <scope>NUCLEOTIDE SEQUENCE</scope>
</reference>
<evidence type="ECO:0000256" key="1">
    <source>
        <dbReference type="SAM" id="MobiDB-lite"/>
    </source>
</evidence>
<feature type="compositionally biased region" description="Polar residues" evidence="1">
    <location>
        <begin position="28"/>
        <end position="48"/>
    </location>
</feature>
<dbReference type="AlphaFoldDB" id="A0A0A9WT84"/>
<protein>
    <submittedName>
        <fullName evidence="2">Uncharacterized protein</fullName>
    </submittedName>
</protein>
<dbReference type="EMBL" id="GBHO01033008">
    <property type="protein sequence ID" value="JAG10596.1"/>
    <property type="molecule type" value="Transcribed_RNA"/>
</dbReference>
<organism evidence="2">
    <name type="scientific">Lygus hesperus</name>
    <name type="common">Western plant bug</name>
    <dbReference type="NCBI Taxonomy" id="30085"/>
    <lineage>
        <taxon>Eukaryota</taxon>
        <taxon>Metazoa</taxon>
        <taxon>Ecdysozoa</taxon>
        <taxon>Arthropoda</taxon>
        <taxon>Hexapoda</taxon>
        <taxon>Insecta</taxon>
        <taxon>Pterygota</taxon>
        <taxon>Neoptera</taxon>
        <taxon>Paraneoptera</taxon>
        <taxon>Hemiptera</taxon>
        <taxon>Heteroptera</taxon>
        <taxon>Panheteroptera</taxon>
        <taxon>Cimicomorpha</taxon>
        <taxon>Miridae</taxon>
        <taxon>Mirini</taxon>
        <taxon>Lygus</taxon>
    </lineage>
</organism>
<reference evidence="2" key="1">
    <citation type="journal article" date="2014" name="PLoS ONE">
        <title>Transcriptome-Based Identification of ABC Transporters in the Western Tarnished Plant Bug Lygus hesperus.</title>
        <authorList>
            <person name="Hull J.J."/>
            <person name="Chaney K."/>
            <person name="Geib S.M."/>
            <person name="Fabrick J.A."/>
            <person name="Brent C.S."/>
            <person name="Walsh D."/>
            <person name="Lavine L.C."/>
        </authorList>
    </citation>
    <scope>NUCLEOTIDE SEQUENCE</scope>
</reference>
<proteinExistence type="predicted"/>
<sequence>SAVKSIANSFLKQDSGSLILEEIPSPEDISQNSALNLSSAESPNSDHASTSISSPPSSTLDTPKLSRKRRQSREYNPKEWTIAENKRKRVLGESFIGYRLAEKQKSRMIHDAPREERILGSRCEGVNCQKWKTRACSTVTEEQRAVIHHHFWKELTTWGEKKQYILGLIDIKGTTQKTTQTDVSRRMNTLLYQVRVGNMKVPVCRTFFTNTLSLKWSTIKRWIGGVPNPGLLLAPEEPQDETVAALSPPRDSQW</sequence>
<evidence type="ECO:0000313" key="2">
    <source>
        <dbReference type="EMBL" id="JAG10596.1"/>
    </source>
</evidence>